<comment type="caution">
    <text evidence="1">The sequence shown here is derived from an EMBL/GenBank/DDBJ whole genome shotgun (WGS) entry which is preliminary data.</text>
</comment>
<feature type="non-terminal residue" evidence="1">
    <location>
        <position position="102"/>
    </location>
</feature>
<keyword evidence="3" id="KW-1185">Reference proteome</keyword>
<dbReference type="EMBL" id="JPKZ01000420">
    <property type="protein sequence ID" value="KHN87534.1"/>
    <property type="molecule type" value="Genomic_DNA"/>
</dbReference>
<sequence>MRVIYNRIASIPDENTRREQASFRKRFSTTDHIFALTQLIERCREYKVPLCLLFIDFKKAFDSVEHNAVLQSLSDQEVDPVYIRIIEDSLPNPTRRSHYSKD</sequence>
<proteinExistence type="predicted"/>
<dbReference type="Proteomes" id="UP000031036">
    <property type="component" value="Unassembled WGS sequence"/>
</dbReference>
<dbReference type="OrthoDB" id="410104at2759"/>
<name>A0A0B2W0N4_TOXCA</name>
<dbReference type="PANTHER" id="PTHR19446">
    <property type="entry name" value="REVERSE TRANSCRIPTASES"/>
    <property type="match status" value="1"/>
</dbReference>
<gene>
    <name evidence="1" type="ORF">Tcan_01015</name>
    <name evidence="2" type="ORF">Tcan_01016</name>
</gene>
<dbReference type="AlphaFoldDB" id="A0A0B2W0N4"/>
<evidence type="ECO:0000313" key="2">
    <source>
        <dbReference type="EMBL" id="KHN87534.1"/>
    </source>
</evidence>
<dbReference type="EMBL" id="JPKZ01000420">
    <property type="protein sequence ID" value="KHN87533.1"/>
    <property type="molecule type" value="Genomic_DNA"/>
</dbReference>
<accession>A0A0B2W0N4</accession>
<reference evidence="1 3" key="1">
    <citation type="submission" date="2014-11" db="EMBL/GenBank/DDBJ databases">
        <title>Genetic blueprint of the zoonotic pathogen Toxocara canis.</title>
        <authorList>
            <person name="Zhu X.-Q."/>
            <person name="Korhonen P.K."/>
            <person name="Cai H."/>
            <person name="Young N.D."/>
            <person name="Nejsum P."/>
            <person name="von Samson-Himmelstjerna G."/>
            <person name="Boag P.R."/>
            <person name="Tan P."/>
            <person name="Li Q."/>
            <person name="Min J."/>
            <person name="Yang Y."/>
            <person name="Wang X."/>
            <person name="Fang X."/>
            <person name="Hall R.S."/>
            <person name="Hofmann A."/>
            <person name="Sternberg P.W."/>
            <person name="Jex A.R."/>
            <person name="Gasser R.B."/>
        </authorList>
    </citation>
    <scope>NUCLEOTIDE SEQUENCE [LARGE SCALE GENOMIC DNA]</scope>
    <source>
        <strain evidence="1">PN_DK_2014</strain>
    </source>
</reference>
<protein>
    <submittedName>
        <fullName evidence="1">Uncharacterized protein</fullName>
    </submittedName>
</protein>
<evidence type="ECO:0000313" key="1">
    <source>
        <dbReference type="EMBL" id="KHN87533.1"/>
    </source>
</evidence>
<dbReference type="STRING" id="6265.A0A0B2W0N4"/>
<evidence type="ECO:0000313" key="3">
    <source>
        <dbReference type="Proteomes" id="UP000031036"/>
    </source>
</evidence>
<organism evidence="1 3">
    <name type="scientific">Toxocara canis</name>
    <name type="common">Canine roundworm</name>
    <dbReference type="NCBI Taxonomy" id="6265"/>
    <lineage>
        <taxon>Eukaryota</taxon>
        <taxon>Metazoa</taxon>
        <taxon>Ecdysozoa</taxon>
        <taxon>Nematoda</taxon>
        <taxon>Chromadorea</taxon>
        <taxon>Rhabditida</taxon>
        <taxon>Spirurina</taxon>
        <taxon>Ascaridomorpha</taxon>
        <taxon>Ascaridoidea</taxon>
        <taxon>Toxocaridae</taxon>
        <taxon>Toxocara</taxon>
    </lineage>
</organism>
<dbReference type="OMA" id="IETWAIL"/>